<comment type="caution">
    <text evidence="3">The sequence shown here is derived from an EMBL/GenBank/DDBJ whole genome shotgun (WGS) entry which is preliminary data.</text>
</comment>
<dbReference type="RefSeq" id="WP_346246747.1">
    <property type="nucleotide sequence ID" value="NZ_JBDIZK010000006.1"/>
</dbReference>
<evidence type="ECO:0000313" key="3">
    <source>
        <dbReference type="EMBL" id="MEN3747739.1"/>
    </source>
</evidence>
<protein>
    <submittedName>
        <fullName evidence="3">Tetratricopeptide repeat protein</fullName>
    </submittedName>
</protein>
<evidence type="ECO:0000256" key="1">
    <source>
        <dbReference type="SAM" id="Phobius"/>
    </source>
</evidence>
<sequence length="250" mass="28045">MPYLAIVALQVACIVHLFHTGRNTLWLTALIFLPVASAIAHVVIEVLPGMQGNRHVRTARANVIHALDPEREVRAAREALDLADTAANRLRLADALAALGRHDEAIPLFREGIRRSAGDPDPRNQAKLALSLFEDGQASEALTLLDAIGERGSQSERDRNLLLRARVLDHLDRKDEALRIYEDIVTRLPGEEARCRYAALLIERGWDAKALRVLEEVEQRMRHLDRHQRAAEAGMYRWATEQLKTMRGGA</sequence>
<evidence type="ECO:0000313" key="4">
    <source>
        <dbReference type="Proteomes" id="UP001427805"/>
    </source>
</evidence>
<feature type="domain" description="Tetratrico peptide repeat group 5" evidence="2">
    <location>
        <begin position="98"/>
        <end position="181"/>
    </location>
</feature>
<feature type="transmembrane region" description="Helical" evidence="1">
    <location>
        <begin position="30"/>
        <end position="50"/>
    </location>
</feature>
<evidence type="ECO:0000259" key="2">
    <source>
        <dbReference type="Pfam" id="PF12688"/>
    </source>
</evidence>
<reference evidence="3 4" key="1">
    <citation type="submission" date="2024-05" db="EMBL/GenBank/DDBJ databases">
        <title>Sphingomonas sp. HF-S3 16S ribosomal RNA gene Genome sequencing and assembly.</title>
        <authorList>
            <person name="Lee H."/>
        </authorList>
    </citation>
    <scope>NUCLEOTIDE SEQUENCE [LARGE SCALE GENOMIC DNA]</scope>
    <source>
        <strain evidence="3 4">HF-S3</strain>
    </source>
</reference>
<keyword evidence="4" id="KW-1185">Reference proteome</keyword>
<dbReference type="Pfam" id="PF12688">
    <property type="entry name" value="TPR_5"/>
    <property type="match status" value="1"/>
</dbReference>
<dbReference type="PIRSF" id="PIRSF030959">
    <property type="entry name" value="UCP030959"/>
    <property type="match status" value="1"/>
</dbReference>
<keyword evidence="1" id="KW-0472">Membrane</keyword>
<dbReference type="Proteomes" id="UP001427805">
    <property type="component" value="Unassembled WGS sequence"/>
</dbReference>
<dbReference type="InterPro" id="IPR011990">
    <property type="entry name" value="TPR-like_helical_dom_sf"/>
</dbReference>
<name>A0ABV0B836_9SPHN</name>
<dbReference type="SUPFAM" id="SSF48452">
    <property type="entry name" value="TPR-like"/>
    <property type="match status" value="1"/>
</dbReference>
<proteinExistence type="predicted"/>
<dbReference type="InterPro" id="IPR041656">
    <property type="entry name" value="TPR_5"/>
</dbReference>
<organism evidence="3 4">
    <name type="scientific">Sphingomonas rustica</name>
    <dbReference type="NCBI Taxonomy" id="3103142"/>
    <lineage>
        <taxon>Bacteria</taxon>
        <taxon>Pseudomonadati</taxon>
        <taxon>Pseudomonadota</taxon>
        <taxon>Alphaproteobacteria</taxon>
        <taxon>Sphingomonadales</taxon>
        <taxon>Sphingomonadaceae</taxon>
        <taxon>Sphingomonas</taxon>
    </lineage>
</organism>
<gene>
    <name evidence="3" type="ORF">TPR58_11220</name>
</gene>
<dbReference type="Gene3D" id="1.25.40.10">
    <property type="entry name" value="Tetratricopeptide repeat domain"/>
    <property type="match status" value="1"/>
</dbReference>
<dbReference type="EMBL" id="JBDIZK010000006">
    <property type="protein sequence ID" value="MEN3747739.1"/>
    <property type="molecule type" value="Genomic_DNA"/>
</dbReference>
<dbReference type="InterPro" id="IPR014562">
    <property type="entry name" value="UCP030959_TPR_rpt-cont"/>
</dbReference>
<accession>A0ABV0B836</accession>
<keyword evidence="1" id="KW-1133">Transmembrane helix</keyword>
<keyword evidence="1" id="KW-0812">Transmembrane</keyword>